<feature type="compositionally biased region" description="Low complexity" evidence="4">
    <location>
        <begin position="190"/>
        <end position="203"/>
    </location>
</feature>
<feature type="region of interest" description="Disordered" evidence="4">
    <location>
        <begin position="164"/>
        <end position="203"/>
    </location>
</feature>
<evidence type="ECO:0000256" key="2">
    <source>
        <dbReference type="ARBA" id="ARBA00023026"/>
    </source>
</evidence>
<feature type="signal peptide" evidence="5">
    <location>
        <begin position="1"/>
        <end position="24"/>
    </location>
</feature>
<dbReference type="GeneID" id="92090263"/>
<name>A0ABR1VD94_9PEZI</name>
<dbReference type="SUPFAM" id="SSF54106">
    <property type="entry name" value="LysM domain"/>
    <property type="match status" value="1"/>
</dbReference>
<sequence>MAPILNFGAIGLLLAILSVGNVQGQSSDTTNTPDDDYSSTSTMTVTSTPFTTVTSVITIFPFSAAGASLGSVDNSDSFSESSTTESVSIVMSTSAPLPDIPAPPASCDAASLYTVKKGDTCNAIARAHGTTPNEILQANPQMSNDCDLVYIDQVICLPTGTATAAGATDPTDSSSPVQVTSATTSEQPLASTTSTGASSSGSSNINSVIDNCTLIHTVVAGDTCHDFWIKYFLSEANFLALNPRLSIKADGYCGVAVGDMVCVAGSKGGDPQHPESPPELEPYQGTN</sequence>
<dbReference type="Proteomes" id="UP001480595">
    <property type="component" value="Unassembled WGS sequence"/>
</dbReference>
<dbReference type="PANTHER" id="PTHR34997">
    <property type="entry name" value="AM15"/>
    <property type="match status" value="1"/>
</dbReference>
<feature type="domain" description="LysM" evidence="6">
    <location>
        <begin position="111"/>
        <end position="157"/>
    </location>
</feature>
<accession>A0ABR1VD94</accession>
<keyword evidence="2" id="KW-0843">Virulence</keyword>
<organism evidence="7 8">
    <name type="scientific">Apiospora phragmitis</name>
    <dbReference type="NCBI Taxonomy" id="2905665"/>
    <lineage>
        <taxon>Eukaryota</taxon>
        <taxon>Fungi</taxon>
        <taxon>Dikarya</taxon>
        <taxon>Ascomycota</taxon>
        <taxon>Pezizomycotina</taxon>
        <taxon>Sordariomycetes</taxon>
        <taxon>Xylariomycetidae</taxon>
        <taxon>Amphisphaeriales</taxon>
        <taxon>Apiosporaceae</taxon>
        <taxon>Apiospora</taxon>
    </lineage>
</organism>
<feature type="compositionally biased region" description="Polar residues" evidence="4">
    <location>
        <begin position="173"/>
        <end position="189"/>
    </location>
</feature>
<dbReference type="Gene3D" id="3.10.350.10">
    <property type="entry name" value="LysM domain"/>
    <property type="match status" value="2"/>
</dbReference>
<evidence type="ECO:0000256" key="1">
    <source>
        <dbReference type="ARBA" id="ARBA00022669"/>
    </source>
</evidence>
<evidence type="ECO:0000313" key="7">
    <source>
        <dbReference type="EMBL" id="KAK8069175.1"/>
    </source>
</evidence>
<keyword evidence="1" id="KW-0147">Chitin-binding</keyword>
<evidence type="ECO:0000256" key="4">
    <source>
        <dbReference type="SAM" id="MobiDB-lite"/>
    </source>
</evidence>
<dbReference type="PANTHER" id="PTHR34997:SF1">
    <property type="entry name" value="PEPTIDOGLYCAN-BINDING LYSIN DOMAIN"/>
    <property type="match status" value="1"/>
</dbReference>
<dbReference type="CDD" id="cd00118">
    <property type="entry name" value="LysM"/>
    <property type="match status" value="2"/>
</dbReference>
<evidence type="ECO:0000259" key="6">
    <source>
        <dbReference type="PROSITE" id="PS51782"/>
    </source>
</evidence>
<proteinExistence type="inferred from homology"/>
<comment type="caution">
    <text evidence="7">The sequence shown here is derived from an EMBL/GenBank/DDBJ whole genome shotgun (WGS) entry which is preliminary data.</text>
</comment>
<reference evidence="7 8" key="1">
    <citation type="submission" date="2023-01" db="EMBL/GenBank/DDBJ databases">
        <title>Analysis of 21 Apiospora genomes using comparative genomics revels a genus with tremendous synthesis potential of carbohydrate active enzymes and secondary metabolites.</title>
        <authorList>
            <person name="Sorensen T."/>
        </authorList>
    </citation>
    <scope>NUCLEOTIDE SEQUENCE [LARGE SCALE GENOMIC DNA]</scope>
    <source>
        <strain evidence="7 8">CBS 135458</strain>
    </source>
</reference>
<keyword evidence="5" id="KW-0732">Signal</keyword>
<dbReference type="SMART" id="SM00257">
    <property type="entry name" value="LysM"/>
    <property type="match status" value="2"/>
</dbReference>
<dbReference type="Pfam" id="PF01476">
    <property type="entry name" value="LysM"/>
    <property type="match status" value="2"/>
</dbReference>
<evidence type="ECO:0000256" key="5">
    <source>
        <dbReference type="SAM" id="SignalP"/>
    </source>
</evidence>
<evidence type="ECO:0000313" key="8">
    <source>
        <dbReference type="Proteomes" id="UP001480595"/>
    </source>
</evidence>
<keyword evidence="8" id="KW-1185">Reference proteome</keyword>
<dbReference type="InterPro" id="IPR018392">
    <property type="entry name" value="LysM"/>
</dbReference>
<evidence type="ECO:0000256" key="3">
    <source>
        <dbReference type="ARBA" id="ARBA00044955"/>
    </source>
</evidence>
<feature type="chain" id="PRO_5045286264" evidence="5">
    <location>
        <begin position="25"/>
        <end position="287"/>
    </location>
</feature>
<dbReference type="PROSITE" id="PS51782">
    <property type="entry name" value="LYSM"/>
    <property type="match status" value="1"/>
</dbReference>
<comment type="similarity">
    <text evidence="3">Belongs to the secreted LysM effector family.</text>
</comment>
<protein>
    <submittedName>
        <fullName evidence="7">LysM domain protein</fullName>
    </submittedName>
</protein>
<dbReference type="InterPro" id="IPR036779">
    <property type="entry name" value="LysM_dom_sf"/>
</dbReference>
<feature type="region of interest" description="Disordered" evidence="4">
    <location>
        <begin position="267"/>
        <end position="287"/>
    </location>
</feature>
<dbReference type="EMBL" id="JAQQWL010000006">
    <property type="protein sequence ID" value="KAK8069175.1"/>
    <property type="molecule type" value="Genomic_DNA"/>
</dbReference>
<dbReference type="RefSeq" id="XP_066716469.1">
    <property type="nucleotide sequence ID" value="XM_066857200.1"/>
</dbReference>
<gene>
    <name evidence="7" type="ORF">PG994_005791</name>
</gene>
<dbReference type="InterPro" id="IPR052210">
    <property type="entry name" value="LysM1-like"/>
</dbReference>